<gene>
    <name evidence="2" type="ORF">MNEG_1879</name>
</gene>
<keyword evidence="3" id="KW-1185">Reference proteome</keyword>
<dbReference type="GeneID" id="25734757"/>
<dbReference type="KEGG" id="mng:MNEG_1879"/>
<name>A0A0D2NNN6_9CHLO</name>
<protein>
    <submittedName>
        <fullName evidence="2">Uncharacterized protein</fullName>
    </submittedName>
</protein>
<dbReference type="RefSeq" id="XP_013905105.1">
    <property type="nucleotide sequence ID" value="XM_014049651.1"/>
</dbReference>
<feature type="compositionally biased region" description="Acidic residues" evidence="1">
    <location>
        <begin position="119"/>
        <end position="131"/>
    </location>
</feature>
<evidence type="ECO:0000256" key="1">
    <source>
        <dbReference type="SAM" id="MobiDB-lite"/>
    </source>
</evidence>
<dbReference type="EMBL" id="KK100417">
    <property type="protein sequence ID" value="KIZ06086.1"/>
    <property type="molecule type" value="Genomic_DNA"/>
</dbReference>
<sequence>MEAKYSSKKRRYTFKLLKRQQDVGRLDTTTAAQVDQQPPSPCPGQPATAPEAPEASAAAATPESSPEPELAQPDEAEATSGAPVAESAAAAKKKKKKNKKKKKAQSSGEGDANAAAAGEDGDEDERFEDALSDTTGGDDTSDQHPNGKAAEVRRQKHEQPREHECQQQGEQLDEQQQDEQRQEQQQEQRQKAEQQEQEAEPQRHASALARSPSGPDGLFDPAAWESYLAGPKAAGVAAALADDTSAAAASASAPPARGPLLRAGLAKHAVKGEDKWVQAMRNTWQPEGWPAGADFSAFGIFDGEHPSIAAA</sequence>
<proteinExistence type="predicted"/>
<feature type="region of interest" description="Disordered" evidence="1">
    <location>
        <begin position="19"/>
        <end position="222"/>
    </location>
</feature>
<dbReference type="AlphaFoldDB" id="A0A0D2NNN6"/>
<feature type="compositionally biased region" description="Basic residues" evidence="1">
    <location>
        <begin position="91"/>
        <end position="104"/>
    </location>
</feature>
<feature type="compositionally biased region" description="Basic and acidic residues" evidence="1">
    <location>
        <begin position="150"/>
        <end position="165"/>
    </location>
</feature>
<dbReference type="Proteomes" id="UP000054498">
    <property type="component" value="Unassembled WGS sequence"/>
</dbReference>
<feature type="compositionally biased region" description="Basic and acidic residues" evidence="1">
    <location>
        <begin position="178"/>
        <end position="194"/>
    </location>
</feature>
<accession>A0A0D2NNN6</accession>
<feature type="compositionally biased region" description="Polar residues" evidence="1">
    <location>
        <begin position="27"/>
        <end position="37"/>
    </location>
</feature>
<evidence type="ECO:0000313" key="3">
    <source>
        <dbReference type="Proteomes" id="UP000054498"/>
    </source>
</evidence>
<reference evidence="2 3" key="1">
    <citation type="journal article" date="2013" name="BMC Genomics">
        <title>Reconstruction of the lipid metabolism for the microalga Monoraphidium neglectum from its genome sequence reveals characteristics suitable for biofuel production.</title>
        <authorList>
            <person name="Bogen C."/>
            <person name="Al-Dilaimi A."/>
            <person name="Albersmeier A."/>
            <person name="Wichmann J."/>
            <person name="Grundmann M."/>
            <person name="Rupp O."/>
            <person name="Lauersen K.J."/>
            <person name="Blifernez-Klassen O."/>
            <person name="Kalinowski J."/>
            <person name="Goesmann A."/>
            <person name="Mussgnug J.H."/>
            <person name="Kruse O."/>
        </authorList>
    </citation>
    <scope>NUCLEOTIDE SEQUENCE [LARGE SCALE GENOMIC DNA]</scope>
    <source>
        <strain evidence="2 3">SAG 48.87</strain>
    </source>
</reference>
<evidence type="ECO:0000313" key="2">
    <source>
        <dbReference type="EMBL" id="KIZ06086.1"/>
    </source>
</evidence>
<organism evidence="2 3">
    <name type="scientific">Monoraphidium neglectum</name>
    <dbReference type="NCBI Taxonomy" id="145388"/>
    <lineage>
        <taxon>Eukaryota</taxon>
        <taxon>Viridiplantae</taxon>
        <taxon>Chlorophyta</taxon>
        <taxon>core chlorophytes</taxon>
        <taxon>Chlorophyceae</taxon>
        <taxon>CS clade</taxon>
        <taxon>Sphaeropleales</taxon>
        <taxon>Selenastraceae</taxon>
        <taxon>Monoraphidium</taxon>
    </lineage>
</organism>
<feature type="compositionally biased region" description="Low complexity" evidence="1">
    <location>
        <begin position="108"/>
        <end position="118"/>
    </location>
</feature>
<feature type="compositionally biased region" description="Low complexity" evidence="1">
    <location>
        <begin position="46"/>
        <end position="69"/>
    </location>
</feature>